<dbReference type="Proteomes" id="UP000036403">
    <property type="component" value="Unassembled WGS sequence"/>
</dbReference>
<dbReference type="PaxDb" id="67767-A0A0J7K2T7"/>
<feature type="non-terminal residue" evidence="1">
    <location>
        <position position="214"/>
    </location>
</feature>
<protein>
    <submittedName>
        <fullName evidence="1">Protein pof1b-like protein</fullName>
    </submittedName>
</protein>
<dbReference type="OrthoDB" id="10687561at2759"/>
<comment type="caution">
    <text evidence="1">The sequence shown here is derived from an EMBL/GenBank/DDBJ whole genome shotgun (WGS) entry which is preliminary data.</text>
</comment>
<gene>
    <name evidence="1" type="ORF">RF55_17449</name>
</gene>
<sequence length="214" mass="24939">MVPTMPCMGSQPSISGWTHPYDVLSDASNSHADLQKISQQFPEVFGVPTKPCMRVKPQPTTSGWQPPHGVSSHTSTLHTLLQRESQPFHLAYAAPMTVRDNIRQKIKIYLKIDAMMEKAAKEVVYETKNVEDVVRNYELESLQANLEFKTDFMRKKIYYWNSKERIEGAIKYIFRYFETNIKSVAEERGINETVLRDEFNKYESLKDKNLYEYE</sequence>
<evidence type="ECO:0000313" key="2">
    <source>
        <dbReference type="Proteomes" id="UP000036403"/>
    </source>
</evidence>
<dbReference type="AlphaFoldDB" id="A0A0J7K2T7"/>
<name>A0A0J7K2T7_LASNI</name>
<proteinExistence type="predicted"/>
<organism evidence="1 2">
    <name type="scientific">Lasius niger</name>
    <name type="common">Black garden ant</name>
    <dbReference type="NCBI Taxonomy" id="67767"/>
    <lineage>
        <taxon>Eukaryota</taxon>
        <taxon>Metazoa</taxon>
        <taxon>Ecdysozoa</taxon>
        <taxon>Arthropoda</taxon>
        <taxon>Hexapoda</taxon>
        <taxon>Insecta</taxon>
        <taxon>Pterygota</taxon>
        <taxon>Neoptera</taxon>
        <taxon>Endopterygota</taxon>
        <taxon>Hymenoptera</taxon>
        <taxon>Apocrita</taxon>
        <taxon>Aculeata</taxon>
        <taxon>Formicoidea</taxon>
        <taxon>Formicidae</taxon>
        <taxon>Formicinae</taxon>
        <taxon>Lasius</taxon>
        <taxon>Lasius</taxon>
    </lineage>
</organism>
<accession>A0A0J7K2T7</accession>
<evidence type="ECO:0000313" key="1">
    <source>
        <dbReference type="EMBL" id="KMQ84617.1"/>
    </source>
</evidence>
<keyword evidence="2" id="KW-1185">Reference proteome</keyword>
<reference evidence="1 2" key="1">
    <citation type="submission" date="2015-04" db="EMBL/GenBank/DDBJ databases">
        <title>Lasius niger genome sequencing.</title>
        <authorList>
            <person name="Konorov E.A."/>
            <person name="Nikitin M.A."/>
            <person name="Kirill M.V."/>
            <person name="Chang P."/>
        </authorList>
    </citation>
    <scope>NUCLEOTIDE SEQUENCE [LARGE SCALE GENOMIC DNA]</scope>
    <source>
        <tissue evidence="1">Whole</tissue>
    </source>
</reference>
<dbReference type="EMBL" id="LBMM01015934">
    <property type="protein sequence ID" value="KMQ84617.1"/>
    <property type="molecule type" value="Genomic_DNA"/>
</dbReference>